<protein>
    <recommendedName>
        <fullName evidence="2">Transmembrane protein 107</fullName>
    </recommendedName>
</protein>
<dbReference type="InterPro" id="IPR029248">
    <property type="entry name" value="TMEM107"/>
</dbReference>
<feature type="transmembrane region" description="Helical" evidence="7">
    <location>
        <begin position="102"/>
        <end position="125"/>
    </location>
</feature>
<dbReference type="AlphaFoldDB" id="A0AAN5D2H8"/>
<evidence type="ECO:0000256" key="5">
    <source>
        <dbReference type="ARBA" id="ARBA00022989"/>
    </source>
</evidence>
<feature type="transmembrane region" description="Helical" evidence="7">
    <location>
        <begin position="74"/>
        <end position="96"/>
    </location>
</feature>
<accession>A0AAN5D2H8</accession>
<organism evidence="8 9">
    <name type="scientific">Pristionchus mayeri</name>
    <dbReference type="NCBI Taxonomy" id="1317129"/>
    <lineage>
        <taxon>Eukaryota</taxon>
        <taxon>Metazoa</taxon>
        <taxon>Ecdysozoa</taxon>
        <taxon>Nematoda</taxon>
        <taxon>Chromadorea</taxon>
        <taxon>Rhabditida</taxon>
        <taxon>Rhabditina</taxon>
        <taxon>Diplogasteromorpha</taxon>
        <taxon>Diplogasteroidea</taxon>
        <taxon>Neodiplogasteridae</taxon>
        <taxon>Pristionchus</taxon>
    </lineage>
</organism>
<evidence type="ECO:0000256" key="1">
    <source>
        <dbReference type="ARBA" id="ARBA00004141"/>
    </source>
</evidence>
<dbReference type="GO" id="GO:1904491">
    <property type="term" value="P:protein localization to ciliary transition zone"/>
    <property type="evidence" value="ECO:0007669"/>
    <property type="project" value="TreeGrafter"/>
</dbReference>
<evidence type="ECO:0000256" key="2">
    <source>
        <dbReference type="ARBA" id="ARBA00015652"/>
    </source>
</evidence>
<evidence type="ECO:0000313" key="9">
    <source>
        <dbReference type="Proteomes" id="UP001328107"/>
    </source>
</evidence>
<comment type="caution">
    <text evidence="8">The sequence shown here is derived from an EMBL/GenBank/DDBJ whole genome shotgun (WGS) entry which is preliminary data.</text>
</comment>
<gene>
    <name evidence="8" type="ORF">PMAYCL1PPCAC_25866</name>
</gene>
<feature type="transmembrane region" description="Helical" evidence="7">
    <location>
        <begin position="44"/>
        <end position="67"/>
    </location>
</feature>
<dbReference type="GO" id="GO:0016020">
    <property type="term" value="C:membrane"/>
    <property type="evidence" value="ECO:0007669"/>
    <property type="project" value="UniProtKB-SubCell"/>
</dbReference>
<reference evidence="9" key="1">
    <citation type="submission" date="2022-10" db="EMBL/GenBank/DDBJ databases">
        <title>Genome assembly of Pristionchus species.</title>
        <authorList>
            <person name="Yoshida K."/>
            <person name="Sommer R.J."/>
        </authorList>
    </citation>
    <scope>NUCLEOTIDE SEQUENCE [LARGE SCALE GENOMIC DNA]</scope>
    <source>
        <strain evidence="9">RS5460</strain>
    </source>
</reference>
<dbReference type="GO" id="GO:0036038">
    <property type="term" value="C:MKS complex"/>
    <property type="evidence" value="ECO:0007669"/>
    <property type="project" value="TreeGrafter"/>
</dbReference>
<evidence type="ECO:0000256" key="3">
    <source>
        <dbReference type="ARBA" id="ARBA00022692"/>
    </source>
</evidence>
<evidence type="ECO:0000313" key="8">
    <source>
        <dbReference type="EMBL" id="GMR55671.1"/>
    </source>
</evidence>
<keyword evidence="9" id="KW-1185">Reference proteome</keyword>
<keyword evidence="5 7" id="KW-1133">Transmembrane helix</keyword>
<dbReference type="GO" id="GO:1905515">
    <property type="term" value="P:non-motile cilium assembly"/>
    <property type="evidence" value="ECO:0007669"/>
    <property type="project" value="TreeGrafter"/>
</dbReference>
<evidence type="ECO:0000256" key="7">
    <source>
        <dbReference type="SAM" id="Phobius"/>
    </source>
</evidence>
<name>A0AAN5D2H8_9BILA</name>
<keyword evidence="3 7" id="KW-0812">Transmembrane</keyword>
<feature type="transmembrane region" description="Helical" evidence="7">
    <location>
        <begin position="7"/>
        <end position="24"/>
    </location>
</feature>
<keyword evidence="6 7" id="KW-0472">Membrane</keyword>
<proteinExistence type="predicted"/>
<evidence type="ECO:0000256" key="6">
    <source>
        <dbReference type="ARBA" id="ARBA00023136"/>
    </source>
</evidence>
<dbReference type="PANTHER" id="PTHR34341:SF1">
    <property type="entry name" value="TRANSMEMBRANE PROTEIN 107"/>
    <property type="match status" value="1"/>
</dbReference>
<evidence type="ECO:0000256" key="4">
    <source>
        <dbReference type="ARBA" id="ARBA00022794"/>
    </source>
</evidence>
<dbReference type="Pfam" id="PF14995">
    <property type="entry name" value="TMEM107"/>
    <property type="match status" value="1"/>
</dbReference>
<dbReference type="EMBL" id="BTRK01000005">
    <property type="protein sequence ID" value="GMR55671.1"/>
    <property type="molecule type" value="Genomic_DNA"/>
</dbReference>
<dbReference type="Proteomes" id="UP001328107">
    <property type="component" value="Unassembled WGS sequence"/>
</dbReference>
<sequence length="135" mass="15198">MIDTVSGYFLALVAHTTLIFTIFFNQDDYLVSSLPFSSDTITEYLRVQFNVVLVLTIVFCILEFIFILRALPSLPLAMFSVLSHTLACLFILKFIIDIHPSNHFLILFLCTSVPPVAIHTGILLFSLRLGKACLQ</sequence>
<dbReference type="PANTHER" id="PTHR34341">
    <property type="entry name" value="TRANSMEMBRANE PROTEIN 107"/>
    <property type="match status" value="1"/>
</dbReference>
<keyword evidence="4" id="KW-0970">Cilium biogenesis/degradation</keyword>
<comment type="subcellular location">
    <subcellularLocation>
        <location evidence="1">Membrane</location>
        <topology evidence="1">Multi-pass membrane protein</topology>
    </subcellularLocation>
</comment>